<keyword evidence="12" id="KW-1185">Reference proteome</keyword>
<organism evidence="11 12">
    <name type="scientific">Liquidambar formosana</name>
    <name type="common">Formosan gum</name>
    <dbReference type="NCBI Taxonomy" id="63359"/>
    <lineage>
        <taxon>Eukaryota</taxon>
        <taxon>Viridiplantae</taxon>
        <taxon>Streptophyta</taxon>
        <taxon>Embryophyta</taxon>
        <taxon>Tracheophyta</taxon>
        <taxon>Spermatophyta</taxon>
        <taxon>Magnoliopsida</taxon>
        <taxon>eudicotyledons</taxon>
        <taxon>Gunneridae</taxon>
        <taxon>Pentapetalae</taxon>
        <taxon>Saxifragales</taxon>
        <taxon>Altingiaceae</taxon>
        <taxon>Liquidambar</taxon>
    </lineage>
</organism>
<evidence type="ECO:0000256" key="8">
    <source>
        <dbReference type="ARBA" id="ARBA00023180"/>
    </source>
</evidence>
<comment type="subcellular location">
    <subcellularLocation>
        <location evidence="1">Secreted</location>
    </subcellularLocation>
</comment>
<dbReference type="Pfam" id="PF14543">
    <property type="entry name" value="TAXi_N"/>
    <property type="match status" value="1"/>
</dbReference>
<dbReference type="InterPro" id="IPR032861">
    <property type="entry name" value="TAXi_N"/>
</dbReference>
<keyword evidence="7" id="KW-0378">Hydrolase</keyword>
<evidence type="ECO:0000256" key="1">
    <source>
        <dbReference type="ARBA" id="ARBA00004613"/>
    </source>
</evidence>
<evidence type="ECO:0000256" key="2">
    <source>
        <dbReference type="ARBA" id="ARBA00007447"/>
    </source>
</evidence>
<dbReference type="FunFam" id="2.40.70.10:FF:000050">
    <property type="entry name" value="Aspartic proteinase CDR1"/>
    <property type="match status" value="1"/>
</dbReference>
<evidence type="ECO:0000256" key="7">
    <source>
        <dbReference type="ARBA" id="ARBA00022801"/>
    </source>
</evidence>
<keyword evidence="5" id="KW-0732">Signal</keyword>
<reference evidence="11 12" key="1">
    <citation type="journal article" date="2024" name="Plant J.">
        <title>Genome sequences and population genomics reveal climatic adaptation and genomic divergence between two closely related sweetgum species.</title>
        <authorList>
            <person name="Xu W.Q."/>
            <person name="Ren C.Q."/>
            <person name="Zhang X.Y."/>
            <person name="Comes H.P."/>
            <person name="Liu X.H."/>
            <person name="Li Y.G."/>
            <person name="Kettle C.J."/>
            <person name="Jalonen R."/>
            <person name="Gaisberger H."/>
            <person name="Ma Y.Z."/>
            <person name="Qiu Y.X."/>
        </authorList>
    </citation>
    <scope>NUCLEOTIDE SEQUENCE [LARGE SCALE GENOMIC DNA]</scope>
    <source>
        <strain evidence="11">Hangzhou</strain>
    </source>
</reference>
<dbReference type="EMBL" id="JBBPBK010000011">
    <property type="protein sequence ID" value="KAK9275515.1"/>
    <property type="molecule type" value="Genomic_DNA"/>
</dbReference>
<evidence type="ECO:0000259" key="10">
    <source>
        <dbReference type="PROSITE" id="PS51767"/>
    </source>
</evidence>
<accession>A0AAP0WS37</accession>
<dbReference type="InterPro" id="IPR051708">
    <property type="entry name" value="Plant_Aspart_Prot_A1"/>
</dbReference>
<keyword evidence="3" id="KW-0964">Secreted</keyword>
<dbReference type="PANTHER" id="PTHR47967:SF138">
    <property type="entry name" value="ASPARTIC PROTEINASE CDR1-LIKE"/>
    <property type="match status" value="1"/>
</dbReference>
<feature type="domain" description="Peptidase A1" evidence="10">
    <location>
        <begin position="9"/>
        <end position="338"/>
    </location>
</feature>
<dbReference type="InterPro" id="IPR001461">
    <property type="entry name" value="Aspartic_peptidase_A1"/>
</dbReference>
<protein>
    <recommendedName>
        <fullName evidence="10">Peptidase A1 domain-containing protein</fullName>
    </recommendedName>
</protein>
<dbReference type="PRINTS" id="PR00792">
    <property type="entry name" value="PEPSIN"/>
</dbReference>
<dbReference type="AlphaFoldDB" id="A0AAP0WS37"/>
<dbReference type="InterPro" id="IPR033121">
    <property type="entry name" value="PEPTIDASE_A1"/>
</dbReference>
<evidence type="ECO:0000313" key="11">
    <source>
        <dbReference type="EMBL" id="KAK9275515.1"/>
    </source>
</evidence>
<proteinExistence type="inferred from homology"/>
<feature type="active site" evidence="9">
    <location>
        <position position="27"/>
    </location>
</feature>
<evidence type="ECO:0000256" key="3">
    <source>
        <dbReference type="ARBA" id="ARBA00022525"/>
    </source>
</evidence>
<dbReference type="Gene3D" id="2.40.70.10">
    <property type="entry name" value="Acid Proteases"/>
    <property type="match status" value="2"/>
</dbReference>
<name>A0AAP0WS37_LIQFO</name>
<evidence type="ECO:0000256" key="6">
    <source>
        <dbReference type="ARBA" id="ARBA00022750"/>
    </source>
</evidence>
<comment type="caution">
    <text evidence="11">The sequence shown here is derived from an EMBL/GenBank/DDBJ whole genome shotgun (WGS) entry which is preliminary data.</text>
</comment>
<dbReference type="PROSITE" id="PS51767">
    <property type="entry name" value="PEPTIDASE_A1"/>
    <property type="match status" value="1"/>
</dbReference>
<dbReference type="CDD" id="cd05476">
    <property type="entry name" value="pepsin_A_like_plant"/>
    <property type="match status" value="1"/>
</dbReference>
<dbReference type="InterPro" id="IPR021109">
    <property type="entry name" value="Peptidase_aspartic_dom_sf"/>
</dbReference>
<dbReference type="GO" id="GO:0006508">
    <property type="term" value="P:proteolysis"/>
    <property type="evidence" value="ECO:0007669"/>
    <property type="project" value="UniProtKB-KW"/>
</dbReference>
<keyword evidence="4" id="KW-0645">Protease</keyword>
<keyword evidence="8" id="KW-0325">Glycoprotein</keyword>
<dbReference type="InterPro" id="IPR032799">
    <property type="entry name" value="TAXi_C"/>
</dbReference>
<dbReference type="InterPro" id="IPR034161">
    <property type="entry name" value="Pepsin-like_plant"/>
</dbReference>
<evidence type="ECO:0000313" key="12">
    <source>
        <dbReference type="Proteomes" id="UP001415857"/>
    </source>
</evidence>
<dbReference type="Pfam" id="PF14541">
    <property type="entry name" value="TAXi_C"/>
    <property type="match status" value="1"/>
</dbReference>
<dbReference type="SUPFAM" id="SSF50630">
    <property type="entry name" value="Acid proteases"/>
    <property type="match status" value="1"/>
</dbReference>
<sequence length="344" mass="36903">MVIPNEGDYLMKLSIGTPPVEFYAVADTGSDLIWIQCMPCMQCYPQDSPIFNPAKSSTYRELSCGSKPCTKLLRKTCSKTNGCQYYNSYGGGSYTAGDLATETFVFRSTNGEAAAFPTSVFGCGRRNSGTFTGSEAGLVGLGGGPLSLVSQLGAEIEHKFSYCLHPRSASSTSKLRFGMEAIISGEGIVSTPLVPKSPSTFYYLTLEGISIGGKTLPSTLGEGNIIIDSGTTLTMLESSFYNDLEAVIKEAIPLEPAEAPSPFSLCYATASSNRLPDMMFHFTGADLLLHPLNTFMETNNLNCLSIIPSDGSLSIFGNVAQMNFQVEYDLEEKKVSFAPADCTK</sequence>
<keyword evidence="6" id="KW-0064">Aspartyl protease</keyword>
<dbReference type="FunFam" id="2.40.70.10:FF:000016">
    <property type="entry name" value="Probable aspartic protease At2g35615"/>
    <property type="match status" value="1"/>
</dbReference>
<dbReference type="Proteomes" id="UP001415857">
    <property type="component" value="Unassembled WGS sequence"/>
</dbReference>
<evidence type="ECO:0000256" key="9">
    <source>
        <dbReference type="PIRSR" id="PIRSR601461-1"/>
    </source>
</evidence>
<feature type="active site" evidence="9">
    <location>
        <position position="228"/>
    </location>
</feature>
<dbReference type="GO" id="GO:0004190">
    <property type="term" value="F:aspartic-type endopeptidase activity"/>
    <property type="evidence" value="ECO:0007669"/>
    <property type="project" value="UniProtKB-KW"/>
</dbReference>
<comment type="similarity">
    <text evidence="2">Belongs to the peptidase A1 family.</text>
</comment>
<dbReference type="GO" id="GO:0005576">
    <property type="term" value="C:extracellular region"/>
    <property type="evidence" value="ECO:0007669"/>
    <property type="project" value="UniProtKB-SubCell"/>
</dbReference>
<evidence type="ECO:0000256" key="5">
    <source>
        <dbReference type="ARBA" id="ARBA00022729"/>
    </source>
</evidence>
<gene>
    <name evidence="11" type="ORF">L1049_022782</name>
</gene>
<evidence type="ECO:0000256" key="4">
    <source>
        <dbReference type="ARBA" id="ARBA00022670"/>
    </source>
</evidence>
<dbReference type="PANTHER" id="PTHR47967">
    <property type="entry name" value="OS07G0603500 PROTEIN-RELATED"/>
    <property type="match status" value="1"/>
</dbReference>